<evidence type="ECO:0000256" key="1">
    <source>
        <dbReference type="ARBA" id="ARBA00004651"/>
    </source>
</evidence>
<evidence type="ECO:0000256" key="9">
    <source>
        <dbReference type="HAMAP-Rule" id="MF_01464"/>
    </source>
</evidence>
<feature type="transmembrane region" description="Helical" evidence="9">
    <location>
        <begin position="133"/>
        <end position="150"/>
    </location>
</feature>
<dbReference type="RefSeq" id="WP_007392500.1">
    <property type="nucleotide sequence ID" value="NZ_KQ960955.1"/>
</dbReference>
<evidence type="ECO:0000313" key="14">
    <source>
        <dbReference type="Proteomes" id="UP000242958"/>
    </source>
</evidence>
<dbReference type="InterPro" id="IPR022645">
    <property type="entry name" value="SecD/SecF_bac"/>
</dbReference>
<dbReference type="NCBIfam" id="TIGR00966">
    <property type="entry name" value="transloc_SecF"/>
    <property type="match status" value="1"/>
</dbReference>
<dbReference type="GO" id="GO:0005886">
    <property type="term" value="C:plasma membrane"/>
    <property type="evidence" value="ECO:0007669"/>
    <property type="project" value="UniProtKB-SubCell"/>
</dbReference>
<reference evidence="12 14" key="3">
    <citation type="submission" date="2017-05" db="EMBL/GenBank/DDBJ databases">
        <authorList>
            <person name="Song R."/>
            <person name="Chenine A.L."/>
            <person name="Ruprecht R.M."/>
        </authorList>
    </citation>
    <scope>NUCLEOTIDE SEQUENCE [LARGE SCALE GENOMIC DNA]</scope>
    <source>
        <strain evidence="12 14">KA00229</strain>
    </source>
</reference>
<comment type="subunit">
    <text evidence="9">Forms a complex with SecD. Part of the essential Sec protein translocation apparatus which comprises SecA, SecYEG and auxiliary proteins SecDF. Other proteins may also be involved.</text>
</comment>
<evidence type="ECO:0000313" key="12">
    <source>
        <dbReference type="EMBL" id="PNH22086.1"/>
    </source>
</evidence>
<keyword evidence="3 9" id="KW-1003">Cell membrane</keyword>
<dbReference type="GO" id="GO:0006605">
    <property type="term" value="P:protein targeting"/>
    <property type="evidence" value="ECO:0007669"/>
    <property type="project" value="UniProtKB-UniRule"/>
</dbReference>
<gene>
    <name evidence="9" type="primary">secF</name>
    <name evidence="12" type="ORF">CAL30_02140</name>
    <name evidence="11" type="ORF">HMPREF3182_01426</name>
</gene>
<dbReference type="EMBL" id="LSDT01000050">
    <property type="protein sequence ID" value="KXB90113.1"/>
    <property type="molecule type" value="Genomic_DNA"/>
</dbReference>
<accession>A0A134CD19</accession>
<feature type="transmembrane region" description="Helical" evidence="9">
    <location>
        <begin position="237"/>
        <end position="255"/>
    </location>
</feature>
<evidence type="ECO:0000256" key="4">
    <source>
        <dbReference type="ARBA" id="ARBA00022692"/>
    </source>
</evidence>
<dbReference type="InterPro" id="IPR005665">
    <property type="entry name" value="SecF_bac"/>
</dbReference>
<comment type="function">
    <text evidence="9">Part of the Sec protein translocase complex. Interacts with the SecYEG preprotein conducting channel. SecDF uses the proton motive force (PMF) to complete protein translocation after the ATP-dependent function of SecA.</text>
</comment>
<dbReference type="STRING" id="1588748.HMPREF3182_01426"/>
<dbReference type="HAMAP" id="MF_01464_B">
    <property type="entry name" value="SecF_B"/>
    <property type="match status" value="1"/>
</dbReference>
<feature type="transmembrane region" description="Helical" evidence="9">
    <location>
        <begin position="184"/>
        <end position="205"/>
    </location>
</feature>
<evidence type="ECO:0000256" key="8">
    <source>
        <dbReference type="ARBA" id="ARBA00023136"/>
    </source>
</evidence>
<feature type="transmembrane region" description="Helical" evidence="9">
    <location>
        <begin position="12"/>
        <end position="36"/>
    </location>
</feature>
<feature type="transmembrane region" description="Helical" evidence="9">
    <location>
        <begin position="157"/>
        <end position="178"/>
    </location>
</feature>
<dbReference type="GO" id="GO:0065002">
    <property type="term" value="P:intracellular protein transmembrane transport"/>
    <property type="evidence" value="ECO:0007669"/>
    <property type="project" value="UniProtKB-UniRule"/>
</dbReference>
<accession>A0A2J8BBG9</accession>
<dbReference type="GO" id="GO:0015450">
    <property type="term" value="F:protein-transporting ATPase activity"/>
    <property type="evidence" value="ECO:0007669"/>
    <property type="project" value="InterPro"/>
</dbReference>
<keyword evidence="13" id="KW-1185">Reference proteome</keyword>
<dbReference type="InterPro" id="IPR048634">
    <property type="entry name" value="SecD_SecF_C"/>
</dbReference>
<dbReference type="PRINTS" id="PR01755">
    <property type="entry name" value="SECFTRNLCASE"/>
</dbReference>
<reference evidence="13" key="1">
    <citation type="submission" date="2016-01" db="EMBL/GenBank/DDBJ databases">
        <authorList>
            <person name="Mitreva M."/>
            <person name="Pepin K.H."/>
            <person name="Mihindukulasuriya K.A."/>
            <person name="Fulton R."/>
            <person name="Fronick C."/>
            <person name="O'Laughlin M."/>
            <person name="Miner T."/>
            <person name="Herter B."/>
            <person name="Rosa B.A."/>
            <person name="Cordes M."/>
            <person name="Tomlinson C."/>
            <person name="Wollam A."/>
            <person name="Palsikar V.B."/>
            <person name="Mardis E.R."/>
            <person name="Wilson R.K."/>
        </authorList>
    </citation>
    <scope>NUCLEOTIDE SEQUENCE [LARGE SCALE GENOMIC DNA]</scope>
    <source>
        <strain evidence="13">KA00182</strain>
    </source>
</reference>
<evidence type="ECO:0000256" key="2">
    <source>
        <dbReference type="ARBA" id="ARBA00022448"/>
    </source>
</evidence>
<evidence type="ECO:0000256" key="6">
    <source>
        <dbReference type="ARBA" id="ARBA00022989"/>
    </source>
</evidence>
<comment type="similarity">
    <text evidence="9">Belongs to the SecD/SecF family. SecF subfamily.</text>
</comment>
<dbReference type="PATRIC" id="fig|1588748.3.peg.1379"/>
<dbReference type="EMBL" id="NFMF01000003">
    <property type="protein sequence ID" value="PNH22086.1"/>
    <property type="molecule type" value="Genomic_DNA"/>
</dbReference>
<feature type="transmembrane region" description="Helical" evidence="9">
    <location>
        <begin position="261"/>
        <end position="287"/>
    </location>
</feature>
<reference evidence="11" key="2">
    <citation type="submission" date="2016-01" db="EMBL/GenBank/DDBJ databases">
        <authorList>
            <person name="Oliw E.H."/>
        </authorList>
    </citation>
    <scope>NUCLEOTIDE SEQUENCE [LARGE SCALE GENOMIC DNA]</scope>
    <source>
        <strain evidence="11">KA00182</strain>
    </source>
</reference>
<keyword evidence="5 9" id="KW-0653">Protein transport</keyword>
<dbReference type="InterPro" id="IPR055344">
    <property type="entry name" value="SecD_SecF_C_bact"/>
</dbReference>
<sequence>MSFEIVKHRKWWFSLSAILVILSLISIFVHGFNFGIDYTGGTILDMKFKQAVTVAQVRDVVDRSSLHLGNTVIQLSGVTDQSSSKEVMLRMRNLTTDESKAVAQELNVKLGGAEVKRTESVGAVIGSEVTKNAILNLAVAFIALALYISFRFEYKIAISAIVSILHDLIMVLGVFSFFHLEIDASFLAAILTVIGYSMNEAVVIFDRVRENTRTHRRTDSYEKLAHDSIAQSIHRSFYTLATVLFACGALHFFGGESTKNFSLVMLIGFISGAYSSICVDTSLWVVWKNRTNGVRGSHVAHKVVEEKETDEWEEWEDMDE</sequence>
<dbReference type="PANTHER" id="PTHR30081">
    <property type="entry name" value="PROTEIN-EXPORT MEMBRANE PROTEIN SEC"/>
    <property type="match status" value="1"/>
</dbReference>
<evidence type="ECO:0000313" key="13">
    <source>
        <dbReference type="Proteomes" id="UP000070160"/>
    </source>
</evidence>
<keyword evidence="2 9" id="KW-0813">Transport</keyword>
<evidence type="ECO:0000313" key="11">
    <source>
        <dbReference type="EMBL" id="KXB90113.1"/>
    </source>
</evidence>
<evidence type="ECO:0000259" key="10">
    <source>
        <dbReference type="Pfam" id="PF02355"/>
    </source>
</evidence>
<organism evidence="11 13">
    <name type="scientific">Megasphaera hutchinsoni</name>
    <dbReference type="NCBI Taxonomy" id="1588748"/>
    <lineage>
        <taxon>Bacteria</taxon>
        <taxon>Bacillati</taxon>
        <taxon>Bacillota</taxon>
        <taxon>Negativicutes</taxon>
        <taxon>Veillonellales</taxon>
        <taxon>Veillonellaceae</taxon>
        <taxon>Megasphaera</taxon>
    </lineage>
</organism>
<dbReference type="AlphaFoldDB" id="A0A134CD19"/>
<keyword evidence="7 9" id="KW-0811">Translocation</keyword>
<feature type="domain" description="Protein export membrane protein SecD/SecF C-terminal" evidence="10">
    <location>
        <begin position="112"/>
        <end position="289"/>
    </location>
</feature>
<keyword evidence="8 9" id="KW-0472">Membrane</keyword>
<dbReference type="Proteomes" id="UP000070160">
    <property type="component" value="Unassembled WGS sequence"/>
</dbReference>
<name>A0A134CD19_9FIRM</name>
<dbReference type="PANTHER" id="PTHR30081:SF8">
    <property type="entry name" value="PROTEIN TRANSLOCASE SUBUNIT SECF"/>
    <property type="match status" value="1"/>
</dbReference>
<proteinExistence type="inferred from homology"/>
<dbReference type="Pfam" id="PF07549">
    <property type="entry name" value="Sec_GG"/>
    <property type="match status" value="1"/>
</dbReference>
<evidence type="ECO:0000256" key="5">
    <source>
        <dbReference type="ARBA" id="ARBA00022927"/>
    </source>
</evidence>
<comment type="subcellular location">
    <subcellularLocation>
        <location evidence="1 9">Cell membrane</location>
        <topology evidence="1 9">Multi-pass membrane protein</topology>
    </subcellularLocation>
</comment>
<dbReference type="Proteomes" id="UP000242958">
    <property type="component" value="Unassembled WGS sequence"/>
</dbReference>
<evidence type="ECO:0000256" key="3">
    <source>
        <dbReference type="ARBA" id="ARBA00022475"/>
    </source>
</evidence>
<dbReference type="NCBIfam" id="TIGR00916">
    <property type="entry name" value="2A0604s01"/>
    <property type="match status" value="1"/>
</dbReference>
<comment type="caution">
    <text evidence="11">The sequence shown here is derived from an EMBL/GenBank/DDBJ whole genome shotgun (WGS) entry which is preliminary data.</text>
</comment>
<dbReference type="GO" id="GO:0043952">
    <property type="term" value="P:protein transport by the Sec complex"/>
    <property type="evidence" value="ECO:0007669"/>
    <property type="project" value="UniProtKB-UniRule"/>
</dbReference>
<evidence type="ECO:0000256" key="7">
    <source>
        <dbReference type="ARBA" id="ARBA00023010"/>
    </source>
</evidence>
<protein>
    <recommendedName>
        <fullName evidence="9">Protein-export membrane protein SecF</fullName>
    </recommendedName>
</protein>
<dbReference type="InterPro" id="IPR022813">
    <property type="entry name" value="SecD/SecF_arch_bac"/>
</dbReference>
<dbReference type="InterPro" id="IPR022646">
    <property type="entry name" value="SecD/SecF_CS"/>
</dbReference>
<dbReference type="Pfam" id="PF02355">
    <property type="entry name" value="SecD_SecF_C"/>
    <property type="match status" value="1"/>
</dbReference>
<keyword evidence="6 9" id="KW-1133">Transmembrane helix</keyword>
<keyword evidence="4 9" id="KW-0812">Transmembrane</keyword>
<dbReference type="SUPFAM" id="SSF82866">
    <property type="entry name" value="Multidrug efflux transporter AcrB transmembrane domain"/>
    <property type="match status" value="1"/>
</dbReference>
<dbReference type="Gene3D" id="1.20.1640.10">
    <property type="entry name" value="Multidrug efflux transporter AcrB transmembrane domain"/>
    <property type="match status" value="1"/>
</dbReference>